<dbReference type="AlphaFoldDB" id="A0AAD7XMM6"/>
<feature type="compositionally biased region" description="Basic and acidic residues" evidence="1">
    <location>
        <begin position="259"/>
        <end position="268"/>
    </location>
</feature>
<sequence>MSTRLVLNPTVTSGSFEEARWEAYIRRRDAPAVSPLQRRLFVRGLETILTRRRVRAYFEAWRGPRRRLSTTTSEETPSEASDDDDEEGSEGSDLKASEEEDDEEKCEDSNLSPAFSSTRTLPFLEPLKPSPAVETRQPPPLELETQPPLEKLRQAPLKLETSNKLNAFLRDFEATTPEQQKEEPMPSRRNTLAEFVARVAADGSRTPSPRDEPSSASSSEPSKRKNTLADFLATVPPDGSTPSLSRRLFPQIEDPEPPEEPRIEKHEGLPGGAREVVVSITVRAAWRGRQNRTLASRFWRWRSTIEQKLGRKRSNDEIAAVSSSSSSVDEPRVRDRSDDEDERFARYALFFVSRAFSRRARRGALRGAWTRWRSLGRGRWYDEDARRAHRALFRAHELRERQLLLKTIVTTRIRAYRSAVLLFGWIRLAARAKAPPTAGRPRRSSTPTPSRFARTRRRREEEDDDATSSPLSEFRFRPADPATALARASARVARITLRFVLHTFRARCARRALALERRAKAAALARVEANGFQTAELRELHAIAKEELSACHRRASQEVDAAWRQAAASDSGHAAMTAAFDALLTQLEPLRRALALASKRADDAQLASSSRDTQALRRVAELEDRERQFEAASSNESELEAMLIEAKLEIAQLKASM</sequence>
<evidence type="ECO:0000256" key="1">
    <source>
        <dbReference type="SAM" id="MobiDB-lite"/>
    </source>
</evidence>
<proteinExistence type="predicted"/>
<accession>A0AAD7XMM6</accession>
<reference evidence="2" key="1">
    <citation type="submission" date="2023-01" db="EMBL/GenBank/DDBJ databases">
        <title>Metagenome sequencing of chrysophaentin producing Chrysophaeum taylorii.</title>
        <authorList>
            <person name="Davison J."/>
            <person name="Bewley C."/>
        </authorList>
    </citation>
    <scope>NUCLEOTIDE SEQUENCE</scope>
    <source>
        <strain evidence="2">NIES-1699</strain>
    </source>
</reference>
<feature type="compositionally biased region" description="Acidic residues" evidence="1">
    <location>
        <begin position="76"/>
        <end position="90"/>
    </location>
</feature>
<dbReference type="Proteomes" id="UP001230188">
    <property type="component" value="Unassembled WGS sequence"/>
</dbReference>
<feature type="region of interest" description="Disordered" evidence="1">
    <location>
        <begin position="312"/>
        <end position="335"/>
    </location>
</feature>
<dbReference type="EMBL" id="JAQMWT010000334">
    <property type="protein sequence ID" value="KAJ8604359.1"/>
    <property type="molecule type" value="Genomic_DNA"/>
</dbReference>
<feature type="region of interest" description="Disordered" evidence="1">
    <location>
        <begin position="66"/>
        <end position="149"/>
    </location>
</feature>
<feature type="compositionally biased region" description="Polar residues" evidence="1">
    <location>
        <begin position="109"/>
        <end position="120"/>
    </location>
</feature>
<protein>
    <submittedName>
        <fullName evidence="2">Uncharacterized protein</fullName>
    </submittedName>
</protein>
<feature type="compositionally biased region" description="Low complexity" evidence="1">
    <location>
        <begin position="435"/>
        <end position="452"/>
    </location>
</feature>
<comment type="caution">
    <text evidence="2">The sequence shown here is derived from an EMBL/GenBank/DDBJ whole genome shotgun (WGS) entry which is preliminary data.</text>
</comment>
<feature type="region of interest" description="Disordered" evidence="1">
    <location>
        <begin position="200"/>
        <end position="270"/>
    </location>
</feature>
<feature type="region of interest" description="Disordered" evidence="1">
    <location>
        <begin position="435"/>
        <end position="474"/>
    </location>
</feature>
<evidence type="ECO:0000313" key="3">
    <source>
        <dbReference type="Proteomes" id="UP001230188"/>
    </source>
</evidence>
<name>A0AAD7XMM6_9STRA</name>
<evidence type="ECO:0000313" key="2">
    <source>
        <dbReference type="EMBL" id="KAJ8604359.1"/>
    </source>
</evidence>
<keyword evidence="3" id="KW-1185">Reference proteome</keyword>
<organism evidence="2 3">
    <name type="scientific">Chrysophaeum taylorii</name>
    <dbReference type="NCBI Taxonomy" id="2483200"/>
    <lineage>
        <taxon>Eukaryota</taxon>
        <taxon>Sar</taxon>
        <taxon>Stramenopiles</taxon>
        <taxon>Ochrophyta</taxon>
        <taxon>Pelagophyceae</taxon>
        <taxon>Pelagomonadales</taxon>
        <taxon>Pelagomonadaceae</taxon>
        <taxon>Chrysophaeum</taxon>
    </lineage>
</organism>
<gene>
    <name evidence="2" type="ORF">CTAYLR_002549</name>
</gene>